<protein>
    <submittedName>
        <fullName evidence="2">Uncharacterized protein</fullName>
    </submittedName>
</protein>
<feature type="compositionally biased region" description="Basic and acidic residues" evidence="1">
    <location>
        <begin position="69"/>
        <end position="83"/>
    </location>
</feature>
<keyword evidence="3" id="KW-1185">Reference proteome</keyword>
<organism evidence="2 3">
    <name type="scientific">Leptospirillum ferrodiazotrophum</name>
    <dbReference type="NCBI Taxonomy" id="412449"/>
    <lineage>
        <taxon>Bacteria</taxon>
        <taxon>Pseudomonadati</taxon>
        <taxon>Nitrospirota</taxon>
        <taxon>Nitrospiria</taxon>
        <taxon>Nitrospirales</taxon>
        <taxon>Nitrospiraceae</taxon>
        <taxon>Leptospirillum</taxon>
    </lineage>
</organism>
<dbReference type="EMBL" id="GG693889">
    <property type="protein sequence ID" value="EES51476.1"/>
    <property type="molecule type" value="Genomic_DNA"/>
</dbReference>
<evidence type="ECO:0000313" key="2">
    <source>
        <dbReference type="EMBL" id="EES51476.1"/>
    </source>
</evidence>
<gene>
    <name evidence="2" type="ORF">UBAL3_96120020</name>
</gene>
<proteinExistence type="predicted"/>
<dbReference type="Proteomes" id="UP000009374">
    <property type="component" value="Unassembled WGS sequence"/>
</dbReference>
<reference evidence="2 3" key="1">
    <citation type="journal article" date="2009" name="Appl. Environ. Microbiol.">
        <title>Community genomic and proteomic analyses of chemoautotrophic iron-oxidizing "Leptospirillum rubarum" (Group II) and "Leptospirillum ferrodiazotrophum" (Group III) bacteria in acid mine drainage biofilms.</title>
        <authorList>
            <person name="Goltsman D.S."/>
            <person name="Denef V.J."/>
            <person name="Singer S.W."/>
            <person name="VerBerkmoes N.C."/>
            <person name="Lefsrud M."/>
            <person name="Mueller R.S."/>
            <person name="Dick G.J."/>
            <person name="Sun C.L."/>
            <person name="Wheeler K.E."/>
            <person name="Zemla A."/>
            <person name="Baker B.J."/>
            <person name="Hauser L."/>
            <person name="Land M."/>
            <person name="Shah M.B."/>
            <person name="Thelen M.P."/>
            <person name="Hettich R.L."/>
            <person name="Banfield J.F."/>
        </authorList>
    </citation>
    <scope>NUCLEOTIDE SEQUENCE [LARGE SCALE GENOMIC DNA]</scope>
</reference>
<name>C6I102_9BACT</name>
<dbReference type="AlphaFoldDB" id="C6I102"/>
<evidence type="ECO:0000256" key="1">
    <source>
        <dbReference type="SAM" id="MobiDB-lite"/>
    </source>
</evidence>
<sequence length="104" mass="12266">MLRINLMNSSENGIRDSRSAVKMRIHHGEEFFNSKRRLTWDLAHRTIRFRFFSSTSSFLSVPRPLPTGSDRKTRTPRKEKEVSEVFRKGRTFEPFPFDSSLTDD</sequence>
<accession>C6I102</accession>
<feature type="region of interest" description="Disordered" evidence="1">
    <location>
        <begin position="62"/>
        <end position="83"/>
    </location>
</feature>
<evidence type="ECO:0000313" key="3">
    <source>
        <dbReference type="Proteomes" id="UP000009374"/>
    </source>
</evidence>